<reference evidence="1" key="1">
    <citation type="journal article" date="2014" name="Front. Microbiol.">
        <title>High frequency of phylogenetically diverse reductive dehalogenase-homologous genes in deep subseafloor sedimentary metagenomes.</title>
        <authorList>
            <person name="Kawai M."/>
            <person name="Futagami T."/>
            <person name="Toyoda A."/>
            <person name="Takaki Y."/>
            <person name="Nishi S."/>
            <person name="Hori S."/>
            <person name="Arai W."/>
            <person name="Tsubouchi T."/>
            <person name="Morono Y."/>
            <person name="Uchiyama I."/>
            <person name="Ito T."/>
            <person name="Fujiyama A."/>
            <person name="Inagaki F."/>
            <person name="Takami H."/>
        </authorList>
    </citation>
    <scope>NUCLEOTIDE SEQUENCE</scope>
    <source>
        <strain evidence="1">Expedition CK06-06</strain>
    </source>
</reference>
<feature type="non-terminal residue" evidence="1">
    <location>
        <position position="1"/>
    </location>
</feature>
<gene>
    <name evidence="1" type="ORF">S06H3_34587</name>
</gene>
<dbReference type="EMBL" id="BARV01020774">
    <property type="protein sequence ID" value="GAI30882.1"/>
    <property type="molecule type" value="Genomic_DNA"/>
</dbReference>
<sequence>PESWFLVTSIELKKFPYGEAYGYFHSWRDGRSNIDLLKLEKERQI</sequence>
<accession>X1MGV0</accession>
<dbReference type="AlphaFoldDB" id="X1MGV0"/>
<evidence type="ECO:0000313" key="1">
    <source>
        <dbReference type="EMBL" id="GAI30882.1"/>
    </source>
</evidence>
<name>X1MGV0_9ZZZZ</name>
<protein>
    <submittedName>
        <fullName evidence="1">Uncharacterized protein</fullName>
    </submittedName>
</protein>
<organism evidence="1">
    <name type="scientific">marine sediment metagenome</name>
    <dbReference type="NCBI Taxonomy" id="412755"/>
    <lineage>
        <taxon>unclassified sequences</taxon>
        <taxon>metagenomes</taxon>
        <taxon>ecological metagenomes</taxon>
    </lineage>
</organism>
<comment type="caution">
    <text evidence="1">The sequence shown here is derived from an EMBL/GenBank/DDBJ whole genome shotgun (WGS) entry which is preliminary data.</text>
</comment>
<proteinExistence type="predicted"/>